<dbReference type="EMBL" id="KU686206">
    <property type="protein sequence ID" value="AOV60768.1"/>
    <property type="molecule type" value="Genomic_DNA"/>
</dbReference>
<evidence type="ECO:0000313" key="2">
    <source>
        <dbReference type="EMBL" id="AOV60539.1"/>
    </source>
</evidence>
<evidence type="ECO:0000313" key="1">
    <source>
        <dbReference type="EMBL" id="AOV60311.1"/>
    </source>
</evidence>
<organism evidence="1 5">
    <name type="scientific">Synechococcus phage S-CAM9</name>
    <dbReference type="NCBI Taxonomy" id="1883369"/>
    <lineage>
        <taxon>Viruses</taxon>
        <taxon>Duplodnaviria</taxon>
        <taxon>Heunggongvirae</taxon>
        <taxon>Uroviricota</taxon>
        <taxon>Caudoviricetes</taxon>
        <taxon>Pantevenvirales</taxon>
        <taxon>Kyanoviridae</taxon>
        <taxon>Kanaloavirus</taxon>
        <taxon>Kanaloavirus scam9</taxon>
    </lineage>
</organism>
<dbReference type="Proteomes" id="UP000241903">
    <property type="component" value="Segment"/>
</dbReference>
<dbReference type="EMBL" id="KU686204">
    <property type="protein sequence ID" value="AOV60311.1"/>
    <property type="molecule type" value="Genomic_DNA"/>
</dbReference>
<dbReference type="RefSeq" id="YP_009322600.1">
    <property type="nucleotide sequence ID" value="NC_031922.1"/>
</dbReference>
<sequence>MKTFQQFREESQARSAGAQVRQAINRATQATYDFGKGFVTGKAGTKPGSAQHQGSNIRKAGDRLANWTTQQALKNKKRDATMVGDFTKGVVTGKDK</sequence>
<dbReference type="Proteomes" id="UP000240393">
    <property type="component" value="Segment"/>
</dbReference>
<evidence type="ECO:0000313" key="3">
    <source>
        <dbReference type="EMBL" id="AOV60768.1"/>
    </source>
</evidence>
<evidence type="ECO:0000313" key="4">
    <source>
        <dbReference type="Proteomes" id="UP000202784"/>
    </source>
</evidence>
<keyword evidence="4" id="KW-1185">Reference proteome</keyword>
<dbReference type="Proteomes" id="UP000202784">
    <property type="component" value="Segment"/>
</dbReference>
<accession>A0A1D8KNS3</accession>
<evidence type="ECO:0000313" key="5">
    <source>
        <dbReference type="Proteomes" id="UP000240393"/>
    </source>
</evidence>
<reference evidence="4 5" key="1">
    <citation type="journal article" date="2016" name="Virology">
        <title>The genomic content and context of auxiliary metabolic genes in marine cyanomyoviruses.</title>
        <authorList>
            <person name="Crummett L.T."/>
            <person name="Puxty R.J."/>
            <person name="Weihe C."/>
            <person name="Marston M.F."/>
            <person name="Martiny J.B."/>
        </authorList>
    </citation>
    <scope>NUCLEOTIDE SEQUENCE [LARGE SCALE GENOMIC DNA]</scope>
    <source>
        <strain evidence="1">0808SB05</strain>
        <strain evidence="2">0908SB82</strain>
        <strain evidence="3">1109NB16</strain>
    </source>
</reference>
<dbReference type="KEGG" id="vg:30307749"/>
<dbReference type="EMBL" id="KU686205">
    <property type="protein sequence ID" value="AOV60539.1"/>
    <property type="molecule type" value="Genomic_DNA"/>
</dbReference>
<name>A0A1D8KNS3_9CAUD</name>
<protein>
    <submittedName>
        <fullName evidence="1">Uncharacterized protein</fullName>
    </submittedName>
</protein>
<gene>
    <name evidence="3" type="ORF">N161109_165</name>
    <name evidence="1" type="ORF">S050808_164</name>
    <name evidence="2" type="ORF">S820908_164</name>
</gene>
<proteinExistence type="predicted"/>
<dbReference type="GeneID" id="30307749"/>